<proteinExistence type="inferred from homology"/>
<comment type="caution">
    <text evidence="14">The sequence shown here is derived from an EMBL/GenBank/DDBJ whole genome shotgun (WGS) entry which is preliminary data.</text>
</comment>
<keyword evidence="10" id="KW-0961">Cell wall biogenesis/degradation</keyword>
<feature type="domain" description="Mannosyl-glycoprotein endo-beta-N-acetylglucosamidase-like" evidence="13">
    <location>
        <begin position="167"/>
        <end position="325"/>
    </location>
</feature>
<dbReference type="InterPro" id="IPR013377">
    <property type="entry name" value="FlgJ"/>
</dbReference>
<evidence type="ECO:0000256" key="9">
    <source>
        <dbReference type="ARBA" id="ARBA00023295"/>
    </source>
</evidence>
<keyword evidence="8 14" id="KW-0378">Hydrolase</keyword>
<evidence type="ECO:0000256" key="3">
    <source>
        <dbReference type="ARBA" id="ARBA00006880"/>
    </source>
</evidence>
<accession>A0ABU3NGA4</accession>
<evidence type="ECO:0000256" key="4">
    <source>
        <dbReference type="ARBA" id="ARBA00007974"/>
    </source>
</evidence>
<keyword evidence="7" id="KW-1005">Bacterial flagellum biogenesis</keyword>
<evidence type="ECO:0000256" key="12">
    <source>
        <dbReference type="SAM" id="MobiDB-lite"/>
    </source>
</evidence>
<reference evidence="15" key="1">
    <citation type="submission" date="2023-07" db="EMBL/GenBank/DDBJ databases">
        <title>Substrates and metabolic shifts associated with increased methane emissions in unrestored hypersaline salterns.</title>
        <authorList>
            <person name="Bueno De Mesquita C.P."/>
            <person name="Tringe S.G."/>
        </authorList>
    </citation>
    <scope>NUCLEOTIDE SEQUENCE [LARGE SCALE GENOMIC DNA]</scope>
    <source>
        <strain evidence="15">I4</strain>
    </source>
</reference>
<dbReference type="SUPFAM" id="SSF53955">
    <property type="entry name" value="Lysozyme-like"/>
    <property type="match status" value="1"/>
</dbReference>
<evidence type="ECO:0000256" key="1">
    <source>
        <dbReference type="ARBA" id="ARBA00002954"/>
    </source>
</evidence>
<dbReference type="Gene3D" id="1.10.530.10">
    <property type="match status" value="1"/>
</dbReference>
<dbReference type="PANTHER" id="PTHR33308">
    <property type="entry name" value="PEPTIDOGLYCAN HYDROLASE FLGJ"/>
    <property type="match status" value="1"/>
</dbReference>
<dbReference type="Proteomes" id="UP001255917">
    <property type="component" value="Unassembled WGS sequence"/>
</dbReference>
<gene>
    <name evidence="14" type="primary">flgJ</name>
    <name evidence="14" type="ORF">RSO68_06895</name>
</gene>
<dbReference type="PANTHER" id="PTHR33308:SF9">
    <property type="entry name" value="PEPTIDOGLYCAN HYDROLASE FLGJ"/>
    <property type="match status" value="1"/>
</dbReference>
<keyword evidence="14" id="KW-0969">Cilium</keyword>
<keyword evidence="9" id="KW-0326">Glycosidase</keyword>
<comment type="subcellular location">
    <subcellularLocation>
        <location evidence="2">Periplasm</location>
    </subcellularLocation>
</comment>
<dbReference type="PRINTS" id="PR01002">
    <property type="entry name" value="FLGFLGJ"/>
</dbReference>
<evidence type="ECO:0000313" key="15">
    <source>
        <dbReference type="Proteomes" id="UP001255917"/>
    </source>
</evidence>
<organism evidence="14 15">
    <name type="scientific">Halomonas saccharevitans</name>
    <dbReference type="NCBI Taxonomy" id="416872"/>
    <lineage>
        <taxon>Bacteria</taxon>
        <taxon>Pseudomonadati</taxon>
        <taxon>Pseudomonadota</taxon>
        <taxon>Gammaproteobacteria</taxon>
        <taxon>Oceanospirillales</taxon>
        <taxon>Halomonadaceae</taxon>
        <taxon>Halomonas</taxon>
    </lineage>
</organism>
<evidence type="ECO:0000256" key="5">
    <source>
        <dbReference type="ARBA" id="ARBA00013433"/>
    </source>
</evidence>
<dbReference type="RefSeq" id="WP_315585926.1">
    <property type="nucleotide sequence ID" value="NZ_JAVXUR010000002.1"/>
</dbReference>
<evidence type="ECO:0000256" key="8">
    <source>
        <dbReference type="ARBA" id="ARBA00022801"/>
    </source>
</evidence>
<evidence type="ECO:0000256" key="2">
    <source>
        <dbReference type="ARBA" id="ARBA00004418"/>
    </source>
</evidence>
<dbReference type="Gene3D" id="2.10.70.40">
    <property type="entry name" value="peptidoglycan hydrolase"/>
    <property type="match status" value="1"/>
</dbReference>
<dbReference type="Pfam" id="PF10135">
    <property type="entry name" value="Rod-binding"/>
    <property type="match status" value="1"/>
</dbReference>
<comment type="similarity">
    <text evidence="4">In the C-terminal section; belongs to the glycosyl hydrolase 73 family.</text>
</comment>
<keyword evidence="14" id="KW-0282">Flagellum</keyword>
<dbReference type="InterPro" id="IPR002901">
    <property type="entry name" value="MGlyc_endo_b_GlcNAc-like_dom"/>
</dbReference>
<comment type="similarity">
    <text evidence="3">In the N-terminal section; belongs to the FlgJ family.</text>
</comment>
<dbReference type="InterPro" id="IPR019301">
    <property type="entry name" value="Flagellar_prot_FlgJ_N"/>
</dbReference>
<dbReference type="SMART" id="SM00047">
    <property type="entry name" value="LYZ2"/>
    <property type="match status" value="1"/>
</dbReference>
<sequence>MSLNAPDTMSGQFALDVQGLERIKHSARQTPGEGLDAAAKQFEALFVQMMMKSMRDAVPSSGLLDNRQTEYFQELLDKQWSQGMAERGVGLAERLTAQLDGRVGGAPPARDGEIEALIAGIPRGTPRPLENALRPEDEADTDASSMPRSFIDALQTTATSEAASRPRDERPAHVHDFLERLEAPAQAASRASGVPAELILAQAALETGWGRHEIATAGGGNSHNLFGIKAGSAWQGETTEILTHEVIDGQRQPVRDRFRVYGSFEEAFTDYARLIGDNPRYAGVVSAGSADQAARALQQGGYATDPAYADKLIAVMDTLGPLAGDTALASRGPVSPYGTPY</sequence>
<evidence type="ECO:0000313" key="14">
    <source>
        <dbReference type="EMBL" id="MDT8879191.1"/>
    </source>
</evidence>
<dbReference type="GO" id="GO:0016787">
    <property type="term" value="F:hydrolase activity"/>
    <property type="evidence" value="ECO:0007669"/>
    <property type="project" value="UniProtKB-KW"/>
</dbReference>
<dbReference type="InterPro" id="IPR051056">
    <property type="entry name" value="Glycosyl_Hydrolase_73"/>
</dbReference>
<keyword evidence="14" id="KW-0966">Cell projection</keyword>
<name>A0ABU3NGA4_9GAMM</name>
<dbReference type="InterPro" id="IPR023346">
    <property type="entry name" value="Lysozyme-like_dom_sf"/>
</dbReference>
<evidence type="ECO:0000259" key="13">
    <source>
        <dbReference type="SMART" id="SM00047"/>
    </source>
</evidence>
<dbReference type="Pfam" id="PF01832">
    <property type="entry name" value="Glucosaminidase"/>
    <property type="match status" value="1"/>
</dbReference>
<dbReference type="EMBL" id="JAVXUR010000002">
    <property type="protein sequence ID" value="MDT8879191.1"/>
    <property type="molecule type" value="Genomic_DNA"/>
</dbReference>
<comment type="function">
    <text evidence="1">Flagellum-specific muramidase which hydrolyzes the peptidoglycan layer to assemble the rod structure in the periplasmic space.</text>
</comment>
<evidence type="ECO:0000256" key="7">
    <source>
        <dbReference type="ARBA" id="ARBA00022795"/>
    </source>
</evidence>
<keyword evidence="15" id="KW-1185">Reference proteome</keyword>
<feature type="region of interest" description="Disordered" evidence="12">
    <location>
        <begin position="119"/>
        <end position="146"/>
    </location>
</feature>
<evidence type="ECO:0000256" key="10">
    <source>
        <dbReference type="ARBA" id="ARBA00023316"/>
    </source>
</evidence>
<evidence type="ECO:0000256" key="11">
    <source>
        <dbReference type="ARBA" id="ARBA00030835"/>
    </source>
</evidence>
<dbReference type="NCBIfam" id="TIGR02541">
    <property type="entry name" value="flagell_FlgJ"/>
    <property type="match status" value="1"/>
</dbReference>
<protein>
    <recommendedName>
        <fullName evidence="5">Peptidoglycan hydrolase FlgJ</fullName>
    </recommendedName>
    <alternativeName>
        <fullName evidence="11">Muramidase FlgJ</fullName>
    </alternativeName>
</protein>
<keyword evidence="6" id="KW-0574">Periplasm</keyword>
<evidence type="ECO:0000256" key="6">
    <source>
        <dbReference type="ARBA" id="ARBA00022764"/>
    </source>
</evidence>